<feature type="compositionally biased region" description="Basic residues" evidence="1">
    <location>
        <begin position="1358"/>
        <end position="1381"/>
    </location>
</feature>
<name>A0ABD1FR39_SALDI</name>
<feature type="region of interest" description="Disordered" evidence="1">
    <location>
        <begin position="535"/>
        <end position="556"/>
    </location>
</feature>
<feature type="compositionally biased region" description="Basic and acidic residues" evidence="1">
    <location>
        <begin position="1395"/>
        <end position="1411"/>
    </location>
</feature>
<sequence length="1491" mass="166363">MSSHFMIWNAQGIANTRTQGTLKNMIDMYSVMFAAVIEPQTDPRPSFYSRRFGLQFGCTNISGKIWIFAHRDWHVEVVDDSDQVLHVRVSAAIFPFPIYLSIVYAKCTRGGRYSLWNKLRDISLLTDGLPWLVGGDFNTFLTEEERQGGTAERHGEMMDFADAIADCQLFDPGFDGPSFTWSRNGLWERLDRVLLGEHWTTVFAATRVTHLPRILSDHAPLLVRCQASLQVPRPSFRFQNMWTRHHTFKEEISRAWTANTGFLGMLNLQFKLSRIKSFLKRWNRDVFGNIFEKLREAEEAVTRAQAAYDGDPTATNRAELSRCTAEYEGVQSLTSEEEIRQSAVGFFQQLLTSDIEQLEEPDLEILHRLPESVDRQGLCTVPESVEHCWDIVGADVVAAVEDFFRVSGQMVNREKSHFYLHVKFGSWADTVASVMEPYDYWLNELEQIMARFFWGTVGQQRKIHWLFCGIRRPSHSPAMADRPPLRLSDSLMLKNGEESLSDDELGLHSLREIEEMKKKFLESVKLRRNSQSSVSKEDAGGCLGLTNGREDNLEPNDAMGQEEFEDVDSDFEYHLEMEEQRIADEKNGHFVERLASQPHCRNTRCQVSPKQKNGEAAAAQYSSRVSQRVAELESLLSSRVSEKTTMYVAADERDERSTVLVTQNDNGNLHGDSTFNPFCFGVAEKREIAAVQCGQRSLFYHINAATESKFLGGSDTYDKECINCAQHANLDRSNEDEDSLMMETNQEDSLMLETNQAIFQPLGKVNSTTLEINSTKLAWGKGDISGALNPDKVECVETDEANNWRDLAVDHLLAAKNQASLQPFVEDNSEILNGNLSYPTLGIGEKSGAVIRDELARVENDKSKRKPTENLNGAPSGHGIDTSSTLVLDVCPISVMSAEEAADLDLLKSQPFLQRQAHISPAFGPPTSGLTAFGRENTMQPTSPAHPLSQVSLSSAFIPYKPINHLLQFNTKPTLPPLPNTHRPNTHSNQHFNPNPPLSVKANLTATHNSQLMQQISQINQRQSNSNPKLPSIPNTSRSNKKTLQPSNSSCPTSAQKSPKYKAIHRNIINQKSLSITNDIALALFGNHMHAPSNPTLARVSPLENCQPNLLESSAFPPLRNVAKELHANGVDEEMIGGEEATANVEGQPTRGKNVECGNNSNFGSNGEEQPPKIVFGRSMADTLRSGQSADGPIILDHERIEKRGEVRLVEDNCYAFGRRPMPPKRDYSRGAPSKSGPSVQRHGDQPPPRQKRTDHSRENDKVREQEGQPRGVHATSDHRIVFPHAQSPGGQPHGRQTLETQQRERQQVQGPAVRILQKGSTLLETVLKAKGHLSDAGPSGTAMEETQEAEHDGFLVPKKKKKNRSAANRARKNVRRRQRKEHNSTSAEVESEGGGDHRSDGHDSALESDRGNGSLSPSYRPRHVDGPLAMVAVNNNMFGALEDFSSDDDEGTLAPDILDTRIIEASDSRTRLLKLEDHGTGHTSPPSEVD</sequence>
<feature type="compositionally biased region" description="Polar residues" evidence="1">
    <location>
        <begin position="982"/>
        <end position="993"/>
    </location>
</feature>
<feature type="compositionally biased region" description="Basic and acidic residues" evidence="1">
    <location>
        <begin position="859"/>
        <end position="868"/>
    </location>
</feature>
<feature type="region of interest" description="Disordered" evidence="1">
    <location>
        <begin position="1332"/>
        <end position="1423"/>
    </location>
</feature>
<feature type="compositionally biased region" description="Low complexity" evidence="1">
    <location>
        <begin position="1017"/>
        <end position="1027"/>
    </location>
</feature>
<gene>
    <name evidence="3" type="ORF">AAHA92_33766</name>
</gene>
<proteinExistence type="predicted"/>
<reference evidence="3 4" key="1">
    <citation type="submission" date="2024-06" db="EMBL/GenBank/DDBJ databases">
        <title>A chromosome level genome sequence of Diviner's sage (Salvia divinorum).</title>
        <authorList>
            <person name="Ford S.A."/>
            <person name="Ro D.-K."/>
            <person name="Ness R.W."/>
            <person name="Phillips M.A."/>
        </authorList>
    </citation>
    <scope>NUCLEOTIDE SEQUENCE [LARGE SCALE GENOMIC DNA]</scope>
    <source>
        <strain evidence="3">SAF-2024a</strain>
        <tissue evidence="3">Leaf</tissue>
    </source>
</reference>
<evidence type="ECO:0000313" key="3">
    <source>
        <dbReference type="EMBL" id="KAL1533960.1"/>
    </source>
</evidence>
<feature type="compositionally biased region" description="Basic and acidic residues" evidence="1">
    <location>
        <begin position="1252"/>
        <end position="1268"/>
    </location>
</feature>
<evidence type="ECO:0000259" key="2">
    <source>
        <dbReference type="Pfam" id="PF03372"/>
    </source>
</evidence>
<feature type="region of interest" description="Disordered" evidence="1">
    <location>
        <begin position="1145"/>
        <end position="1172"/>
    </location>
</feature>
<keyword evidence="4" id="KW-1185">Reference proteome</keyword>
<evidence type="ECO:0000256" key="1">
    <source>
        <dbReference type="SAM" id="MobiDB-lite"/>
    </source>
</evidence>
<dbReference type="InterPro" id="IPR036691">
    <property type="entry name" value="Endo/exonu/phosph_ase_sf"/>
</dbReference>
<dbReference type="PANTHER" id="PTHR33710:SF71">
    <property type="entry name" value="ENDONUCLEASE_EXONUCLEASE_PHOSPHATASE DOMAIN-CONTAINING PROTEIN"/>
    <property type="match status" value="1"/>
</dbReference>
<feature type="compositionally biased region" description="Low complexity" evidence="1">
    <location>
        <begin position="1158"/>
        <end position="1167"/>
    </location>
</feature>
<feature type="domain" description="Endonuclease/exonuclease/phosphatase" evidence="2">
    <location>
        <begin position="119"/>
        <end position="218"/>
    </location>
</feature>
<dbReference type="Pfam" id="PF03372">
    <property type="entry name" value="Exo_endo_phos"/>
    <property type="match status" value="1"/>
</dbReference>
<dbReference type="InterPro" id="IPR005135">
    <property type="entry name" value="Endo/exonuclease/phosphatase"/>
</dbReference>
<dbReference type="SUPFAM" id="SSF56219">
    <property type="entry name" value="DNase I-like"/>
    <property type="match status" value="1"/>
</dbReference>
<comment type="caution">
    <text evidence="3">The sequence shown here is derived from an EMBL/GenBank/DDBJ whole genome shotgun (WGS) entry which is preliminary data.</text>
</comment>
<organism evidence="3 4">
    <name type="scientific">Salvia divinorum</name>
    <name type="common">Maria pastora</name>
    <name type="synonym">Diviner's sage</name>
    <dbReference type="NCBI Taxonomy" id="28513"/>
    <lineage>
        <taxon>Eukaryota</taxon>
        <taxon>Viridiplantae</taxon>
        <taxon>Streptophyta</taxon>
        <taxon>Embryophyta</taxon>
        <taxon>Tracheophyta</taxon>
        <taxon>Spermatophyta</taxon>
        <taxon>Magnoliopsida</taxon>
        <taxon>eudicotyledons</taxon>
        <taxon>Gunneridae</taxon>
        <taxon>Pentapetalae</taxon>
        <taxon>asterids</taxon>
        <taxon>lamiids</taxon>
        <taxon>Lamiales</taxon>
        <taxon>Lamiaceae</taxon>
        <taxon>Nepetoideae</taxon>
        <taxon>Mentheae</taxon>
        <taxon>Salviinae</taxon>
        <taxon>Salvia</taxon>
        <taxon>Salvia subgen. Calosphace</taxon>
    </lineage>
</organism>
<feature type="region of interest" description="Disordered" evidence="1">
    <location>
        <begin position="859"/>
        <end position="879"/>
    </location>
</feature>
<accession>A0ABD1FR39</accession>
<evidence type="ECO:0000313" key="4">
    <source>
        <dbReference type="Proteomes" id="UP001567538"/>
    </source>
</evidence>
<dbReference type="Proteomes" id="UP001567538">
    <property type="component" value="Unassembled WGS sequence"/>
</dbReference>
<feature type="region of interest" description="Disordered" evidence="1">
    <location>
        <begin position="1217"/>
        <end position="1318"/>
    </location>
</feature>
<feature type="region of interest" description="Disordered" evidence="1">
    <location>
        <begin position="971"/>
        <end position="1001"/>
    </location>
</feature>
<feature type="compositionally biased region" description="Polar residues" evidence="1">
    <location>
        <begin position="1033"/>
        <end position="1057"/>
    </location>
</feature>
<feature type="region of interest" description="Disordered" evidence="1">
    <location>
        <begin position="1017"/>
        <end position="1060"/>
    </location>
</feature>
<dbReference type="Gene3D" id="3.60.10.10">
    <property type="entry name" value="Endonuclease/exonuclease/phosphatase"/>
    <property type="match status" value="1"/>
</dbReference>
<dbReference type="EMBL" id="JBEAFC010000014">
    <property type="protein sequence ID" value="KAL1533960.1"/>
    <property type="molecule type" value="Genomic_DNA"/>
</dbReference>
<protein>
    <recommendedName>
        <fullName evidence="2">Endonuclease/exonuclease/phosphatase domain-containing protein</fullName>
    </recommendedName>
</protein>
<dbReference type="PANTHER" id="PTHR33710">
    <property type="entry name" value="BNAC02G09200D PROTEIN"/>
    <property type="match status" value="1"/>
</dbReference>